<dbReference type="Proteomes" id="UP001230504">
    <property type="component" value="Unassembled WGS sequence"/>
</dbReference>
<accession>A0AAD8V2J9</accession>
<keyword evidence="4 5" id="KW-0472">Membrane</keyword>
<evidence type="ECO:0000256" key="5">
    <source>
        <dbReference type="SAM" id="Phobius"/>
    </source>
</evidence>
<organism evidence="6 7">
    <name type="scientific">Colletotrichum navitas</name>
    <dbReference type="NCBI Taxonomy" id="681940"/>
    <lineage>
        <taxon>Eukaryota</taxon>
        <taxon>Fungi</taxon>
        <taxon>Dikarya</taxon>
        <taxon>Ascomycota</taxon>
        <taxon>Pezizomycotina</taxon>
        <taxon>Sordariomycetes</taxon>
        <taxon>Hypocreomycetidae</taxon>
        <taxon>Glomerellales</taxon>
        <taxon>Glomerellaceae</taxon>
        <taxon>Colletotrichum</taxon>
        <taxon>Colletotrichum graminicola species complex</taxon>
    </lineage>
</organism>
<dbReference type="Gene3D" id="1.20.1250.20">
    <property type="entry name" value="MFS general substrate transporter like domains"/>
    <property type="match status" value="1"/>
</dbReference>
<evidence type="ECO:0000256" key="3">
    <source>
        <dbReference type="ARBA" id="ARBA00022989"/>
    </source>
</evidence>
<keyword evidence="2 5" id="KW-0812">Transmembrane</keyword>
<dbReference type="EMBL" id="JAHLJV010000049">
    <property type="protein sequence ID" value="KAK1584962.1"/>
    <property type="molecule type" value="Genomic_DNA"/>
</dbReference>
<feature type="transmembrane region" description="Helical" evidence="5">
    <location>
        <begin position="315"/>
        <end position="336"/>
    </location>
</feature>
<feature type="transmembrane region" description="Helical" evidence="5">
    <location>
        <begin position="119"/>
        <end position="142"/>
    </location>
</feature>
<dbReference type="PANTHER" id="PTHR23502:SF164">
    <property type="entry name" value="MAJOR FACILITATOR SUPERFAMILY (MFS) PROFILE DOMAIN-CONTAINING PROTEIN"/>
    <property type="match status" value="1"/>
</dbReference>
<feature type="transmembrane region" description="Helical" evidence="5">
    <location>
        <begin position="49"/>
        <end position="69"/>
    </location>
</feature>
<gene>
    <name evidence="6" type="ORF">LY79DRAFT_591822</name>
</gene>
<evidence type="ECO:0008006" key="8">
    <source>
        <dbReference type="Google" id="ProtNLM"/>
    </source>
</evidence>
<keyword evidence="3 5" id="KW-1133">Transmembrane helix</keyword>
<comment type="subcellular location">
    <subcellularLocation>
        <location evidence="1">Membrane</location>
        <topology evidence="1">Multi-pass membrane protein</topology>
    </subcellularLocation>
</comment>
<feature type="transmembrane region" description="Helical" evidence="5">
    <location>
        <begin position="89"/>
        <end position="107"/>
    </location>
</feature>
<dbReference type="GO" id="GO:0005886">
    <property type="term" value="C:plasma membrane"/>
    <property type="evidence" value="ECO:0007669"/>
    <property type="project" value="TreeGrafter"/>
</dbReference>
<feature type="transmembrane region" description="Helical" evidence="5">
    <location>
        <begin position="162"/>
        <end position="184"/>
    </location>
</feature>
<dbReference type="AlphaFoldDB" id="A0AAD8V2J9"/>
<evidence type="ECO:0000313" key="7">
    <source>
        <dbReference type="Proteomes" id="UP001230504"/>
    </source>
</evidence>
<dbReference type="SUPFAM" id="SSF103473">
    <property type="entry name" value="MFS general substrate transporter"/>
    <property type="match status" value="1"/>
</dbReference>
<keyword evidence="7" id="KW-1185">Reference proteome</keyword>
<dbReference type="RefSeq" id="XP_060412018.1">
    <property type="nucleotide sequence ID" value="XM_060561334.1"/>
</dbReference>
<evidence type="ECO:0000256" key="4">
    <source>
        <dbReference type="ARBA" id="ARBA00023136"/>
    </source>
</evidence>
<dbReference type="GeneID" id="85445574"/>
<proteinExistence type="predicted"/>
<comment type="caution">
    <text evidence="6">The sequence shown here is derived from an EMBL/GenBank/DDBJ whole genome shotgun (WGS) entry which is preliminary data.</text>
</comment>
<feature type="transmembrane region" description="Helical" evidence="5">
    <location>
        <begin position="357"/>
        <end position="377"/>
    </location>
</feature>
<evidence type="ECO:0000256" key="2">
    <source>
        <dbReference type="ARBA" id="ARBA00022692"/>
    </source>
</evidence>
<protein>
    <recommendedName>
        <fullName evidence="8">Major facilitator superfamily transporter</fullName>
    </recommendedName>
</protein>
<name>A0AAD8V2J9_9PEZI</name>
<feature type="transmembrane region" description="Helical" evidence="5">
    <location>
        <begin position="421"/>
        <end position="444"/>
    </location>
</feature>
<dbReference type="PANTHER" id="PTHR23502">
    <property type="entry name" value="MAJOR FACILITATOR SUPERFAMILY"/>
    <property type="match status" value="1"/>
</dbReference>
<feature type="transmembrane region" description="Helical" evidence="5">
    <location>
        <begin position="274"/>
        <end position="295"/>
    </location>
</feature>
<reference evidence="6" key="1">
    <citation type="submission" date="2021-06" db="EMBL/GenBank/DDBJ databases">
        <title>Comparative genomics, transcriptomics and evolutionary studies reveal genomic signatures of adaptation to plant cell wall in hemibiotrophic fungi.</title>
        <authorList>
            <consortium name="DOE Joint Genome Institute"/>
            <person name="Baroncelli R."/>
            <person name="Diaz J.F."/>
            <person name="Benocci T."/>
            <person name="Peng M."/>
            <person name="Battaglia E."/>
            <person name="Haridas S."/>
            <person name="Andreopoulos W."/>
            <person name="Labutti K."/>
            <person name="Pangilinan J."/>
            <person name="Floch G.L."/>
            <person name="Makela M.R."/>
            <person name="Henrissat B."/>
            <person name="Grigoriev I.V."/>
            <person name="Crouch J.A."/>
            <person name="De Vries R.P."/>
            <person name="Sukno S.A."/>
            <person name="Thon M.R."/>
        </authorList>
    </citation>
    <scope>NUCLEOTIDE SEQUENCE</scope>
    <source>
        <strain evidence="6">CBS 125086</strain>
    </source>
</reference>
<dbReference type="GO" id="GO:0022857">
    <property type="term" value="F:transmembrane transporter activity"/>
    <property type="evidence" value="ECO:0007669"/>
    <property type="project" value="TreeGrafter"/>
</dbReference>
<dbReference type="InterPro" id="IPR036259">
    <property type="entry name" value="MFS_trans_sf"/>
</dbReference>
<evidence type="ECO:0000256" key="1">
    <source>
        <dbReference type="ARBA" id="ARBA00004141"/>
    </source>
</evidence>
<feature type="transmembrane region" description="Helical" evidence="5">
    <location>
        <begin position="397"/>
        <end position="414"/>
    </location>
</feature>
<evidence type="ECO:0000313" key="6">
    <source>
        <dbReference type="EMBL" id="KAK1584962.1"/>
    </source>
</evidence>
<sequence length="488" mass="54323">MSNLVEDAEVVSGEHQAYRTVQLLQGGSMVLIPTPSPDPKVPLHLHRDAYSAIAVLVTSGLAAVFPSVLEEYPPEDATRATDLMVYPTLFMGIGNLFSMPLCVALGRRPSLSSHITGRNIYSLAAGQSEALAPLIVEEIHFLHERSAKLSWFVGFQTVVTAAMLYLIATFINAAVLVLAFFFVVETKFDRPRGTDSEFVTFIFPTRRSIEVQELIILVFRECLSPDTDGVDRETHILQPEVFGSRTWRHDVKIFHFKPDWIQTVTFYKETAQSLCLLSIVWMLWLNGAFLGIYVYQSSTFAVISMAPPCLFQYRSLGYVQLVQFLDCALFVPLLGYGSDMLVRALSKWRNGTFQPEYRLILLSLPVLSAITSCVFFGQAGTSPDRWHWMTIVAPCNFGYFSFIGANLIGITYIVDSFPRKAGPLLLVLCAGRGFISSGLSYSTFPLINLIGYNGAMNVFAIVSGVLGVKAFPVYYFGARIRIWATNKV</sequence>
<feature type="transmembrane region" description="Helical" evidence="5">
    <location>
        <begin position="456"/>
        <end position="477"/>
    </location>
</feature>